<evidence type="ECO:0000259" key="2">
    <source>
        <dbReference type="Pfam" id="PF24764"/>
    </source>
</evidence>
<evidence type="ECO:0000259" key="1">
    <source>
        <dbReference type="Pfam" id="PF14420"/>
    </source>
</evidence>
<dbReference type="PANTHER" id="PTHR46791">
    <property type="entry name" value="EXPRESSED PROTEIN"/>
    <property type="match status" value="1"/>
</dbReference>
<proteinExistence type="predicted"/>
<gene>
    <name evidence="3" type="ORF">BDV33DRAFT_197131</name>
</gene>
<dbReference type="Pfam" id="PF24764">
    <property type="entry name" value="rva_4"/>
    <property type="match status" value="1"/>
</dbReference>
<name>A0A5N6E639_9EURO</name>
<sequence length="472" mass="55322">MPRPTIDLEPYKAEITALYQRNEPVAAIQDYLKESFDLQLSKRTLESRLQEWGLLHQDRTVSINTDVQARIKVLFFQVGLEDKDILYVLHQEGVTLASRTLRRMRKSLGLVRRTDSLFERQCQTEAILQALLEESEKGRIQGFGRRLLYQHMRTRGHIITRDRLFQAYREYIVPGPNYIWSVDGYMKLEPYGIEIYAGIYAYSRYIIWIYCGITARTALSVLNQFLDIVETVQLQPQKIRSDHGSERGRFQNTYLQLQQAYDTSIQLADSWIEGRSTENQRIEAWWEQLSKSALYKWRTYFRTLKDEGLFSKSCTADQIALLSIYMPMIRTEIYSYVELWNVHQIQKQRNRPNSVTGKLYILYHHPKEGVRDYGLPIKQEVLDAQRQSVHGFDIDEYLPAETLQFCRTALLGIGFDPERPPPLQPEDEAAPFRTIYLELREIISFHIDLFVEPFLGLSSRPTAGRRSNPETE</sequence>
<reference evidence="3 4" key="1">
    <citation type="submission" date="2019-04" db="EMBL/GenBank/DDBJ databases">
        <title>Fungal friends and foes A comparative genomics study of 23 Aspergillus species from section Flavi.</title>
        <authorList>
            <consortium name="DOE Joint Genome Institute"/>
            <person name="Kjaerbolling I."/>
            <person name="Vesth T.C."/>
            <person name="Frisvad J.C."/>
            <person name="Nybo J.L."/>
            <person name="Theobald S."/>
            <person name="Kildgaard S."/>
            <person name="Petersen T.I."/>
            <person name="Kuo A."/>
            <person name="Sato A."/>
            <person name="Lyhne E.K."/>
            <person name="Kogle M.E."/>
            <person name="Wiebenga A."/>
            <person name="Kun R.S."/>
            <person name="Lubbers R.J."/>
            <person name="Makela M.R."/>
            <person name="Barry K."/>
            <person name="Chovatia M."/>
            <person name="Clum A."/>
            <person name="Daum C."/>
            <person name="Haridas S."/>
            <person name="He G."/>
            <person name="LaButti K."/>
            <person name="Lipzen A."/>
            <person name="Mondo S."/>
            <person name="Pangilinan J."/>
            <person name="Riley R."/>
            <person name="Salamov A."/>
            <person name="Simmons B.A."/>
            <person name="Magnuson J.K."/>
            <person name="Henrissat B."/>
            <person name="Mortensen U.H."/>
            <person name="Larsen T.O."/>
            <person name="De vries R.P."/>
            <person name="Grigoriev I.V."/>
            <person name="Machida M."/>
            <person name="Baker S.E."/>
            <person name="Andersen M.R."/>
        </authorList>
    </citation>
    <scope>NUCLEOTIDE SEQUENCE [LARGE SCALE GENOMIC DNA]</scope>
    <source>
        <strain evidence="3 4">CBS 126849</strain>
    </source>
</reference>
<dbReference type="InterPro" id="IPR058913">
    <property type="entry name" value="Integrase_dom_put"/>
</dbReference>
<protein>
    <submittedName>
        <fullName evidence="3">Uncharacterized protein</fullName>
    </submittedName>
</protein>
<dbReference type="PANTHER" id="PTHR46791:SF5">
    <property type="entry name" value="CLR5 DOMAIN-CONTAINING PROTEIN-RELATED"/>
    <property type="match status" value="1"/>
</dbReference>
<evidence type="ECO:0000313" key="4">
    <source>
        <dbReference type="Proteomes" id="UP000326799"/>
    </source>
</evidence>
<evidence type="ECO:0000313" key="3">
    <source>
        <dbReference type="EMBL" id="KAB8213036.1"/>
    </source>
</evidence>
<dbReference type="AlphaFoldDB" id="A0A5N6E639"/>
<dbReference type="InterPro" id="IPR025676">
    <property type="entry name" value="Clr5_dom"/>
</dbReference>
<keyword evidence="4" id="KW-1185">Reference proteome</keyword>
<dbReference type="EMBL" id="ML733732">
    <property type="protein sequence ID" value="KAB8213036.1"/>
    <property type="molecule type" value="Genomic_DNA"/>
</dbReference>
<dbReference type="Proteomes" id="UP000326799">
    <property type="component" value="Unassembled WGS sequence"/>
</dbReference>
<accession>A0A5N6E639</accession>
<dbReference type="Pfam" id="PF14420">
    <property type="entry name" value="Clr5"/>
    <property type="match status" value="1"/>
</dbReference>
<organism evidence="3 4">
    <name type="scientific">Aspergillus novoparasiticus</name>
    <dbReference type="NCBI Taxonomy" id="986946"/>
    <lineage>
        <taxon>Eukaryota</taxon>
        <taxon>Fungi</taxon>
        <taxon>Dikarya</taxon>
        <taxon>Ascomycota</taxon>
        <taxon>Pezizomycotina</taxon>
        <taxon>Eurotiomycetes</taxon>
        <taxon>Eurotiomycetidae</taxon>
        <taxon>Eurotiales</taxon>
        <taxon>Aspergillaceae</taxon>
        <taxon>Aspergillus</taxon>
        <taxon>Aspergillus subgen. Circumdati</taxon>
    </lineage>
</organism>
<feature type="domain" description="Integrase core" evidence="2">
    <location>
        <begin position="171"/>
        <end position="351"/>
    </location>
</feature>
<feature type="domain" description="Clr5" evidence="1">
    <location>
        <begin position="6"/>
        <end position="54"/>
    </location>
</feature>